<evidence type="ECO:0000313" key="2">
    <source>
        <dbReference type="Proteomes" id="UP001150614"/>
    </source>
</evidence>
<dbReference type="RefSeq" id="WP_056786150.1">
    <property type="nucleotide sequence ID" value="NZ_JANCLL010000054.1"/>
</dbReference>
<evidence type="ECO:0000313" key="1">
    <source>
        <dbReference type="EMBL" id="MDD1947761.1"/>
    </source>
</evidence>
<comment type="caution">
    <text evidence="1">The sequence shown here is derived from an EMBL/GenBank/DDBJ whole genome shotgun (WGS) entry which is preliminary data.</text>
</comment>
<dbReference type="InterPro" id="IPR019701">
    <property type="entry name" value="Phage_P22_NinX"/>
</dbReference>
<sequence>MSEFVEVKTAELTGAALDWAVAVAAEYGPPFLVVAHTDKGEACYSVGLPTMSVRRDHTKWSPSTDWSQCGPLIEEHFVFVGPPNYDCKDYVASIPDPHDDEGCLVVFGQTHLIAACRAIVASILGETVSVPKELLP</sequence>
<keyword evidence="2" id="KW-1185">Reference proteome</keyword>
<accession>A0ABT5RP41</accession>
<dbReference type="Pfam" id="PF10765">
    <property type="entry name" value="Phage_P22_NinX"/>
    <property type="match status" value="1"/>
</dbReference>
<dbReference type="EMBL" id="JANCLL010000054">
    <property type="protein sequence ID" value="MDD1947761.1"/>
    <property type="molecule type" value="Genomic_DNA"/>
</dbReference>
<dbReference type="Proteomes" id="UP001150614">
    <property type="component" value="Unassembled WGS sequence"/>
</dbReference>
<protein>
    <submittedName>
        <fullName evidence="1">DUF2591 domain-containing protein</fullName>
    </submittedName>
</protein>
<name>A0ABT5RP41_9PSED</name>
<gene>
    <name evidence="1" type="ORF">NMG11_28460</name>
</gene>
<organism evidence="1 2">
    <name type="scientific">Pseudomonas carnis</name>
    <dbReference type="NCBI Taxonomy" id="2487355"/>
    <lineage>
        <taxon>Bacteria</taxon>
        <taxon>Pseudomonadati</taxon>
        <taxon>Pseudomonadota</taxon>
        <taxon>Gammaproteobacteria</taxon>
        <taxon>Pseudomonadales</taxon>
        <taxon>Pseudomonadaceae</taxon>
        <taxon>Pseudomonas</taxon>
    </lineage>
</organism>
<reference evidence="1" key="1">
    <citation type="submission" date="2022-07" db="EMBL/GenBank/DDBJ databases">
        <title>Draft genome of Pseudomonas carnis strain LP isolated from cheese.</title>
        <authorList>
            <person name="Wolfe B.E."/>
        </authorList>
    </citation>
    <scope>NUCLEOTIDE SEQUENCE</scope>
    <source>
        <strain evidence="1">LP</strain>
    </source>
</reference>
<proteinExistence type="predicted"/>